<gene>
    <name evidence="2" type="ORF">B0X71_02275</name>
</gene>
<dbReference type="AlphaFoldDB" id="A0A1Q2KV42"/>
<proteinExistence type="predicted"/>
<evidence type="ECO:0000313" key="2">
    <source>
        <dbReference type="EMBL" id="AQQ52061.1"/>
    </source>
</evidence>
<feature type="signal peptide" evidence="1">
    <location>
        <begin position="1"/>
        <end position="21"/>
    </location>
</feature>
<dbReference type="InterPro" id="IPR046720">
    <property type="entry name" value="DUF6612"/>
</dbReference>
<organism evidence="2 3">
    <name type="scientific">Planococcus lenghuensis</name>
    <dbReference type="NCBI Taxonomy" id="2213202"/>
    <lineage>
        <taxon>Bacteria</taxon>
        <taxon>Bacillati</taxon>
        <taxon>Bacillota</taxon>
        <taxon>Bacilli</taxon>
        <taxon>Bacillales</taxon>
        <taxon>Caryophanaceae</taxon>
        <taxon>Planococcus</taxon>
    </lineage>
</organism>
<reference evidence="2 3" key="1">
    <citation type="submission" date="2017-02" db="EMBL/GenBank/DDBJ databases">
        <title>The complete genomic sequence of a novel cold adapted crude oil-degrading bacterium Planococcus qaidamina Y42.</title>
        <authorList>
            <person name="Yang R."/>
        </authorList>
    </citation>
    <scope>NUCLEOTIDE SEQUENCE [LARGE SCALE GENOMIC DNA]</scope>
    <source>
        <strain evidence="2 3">Y42</strain>
    </source>
</reference>
<dbReference type="Gene3D" id="2.50.20.20">
    <property type="match status" value="1"/>
</dbReference>
<name>A0A1Q2KV42_9BACL</name>
<dbReference type="KEGG" id="pmar:B0X71_02275"/>
<feature type="chain" id="PRO_5038926911" description="Lipoprotein" evidence="1">
    <location>
        <begin position="22"/>
        <end position="270"/>
    </location>
</feature>
<keyword evidence="1" id="KW-0732">Signal</keyword>
<sequence length="270" mass="29984">MKKWLPVIGTGALAVSLAACGAQTENGLTVEEVFAKSAEASEEVNSMHAEMAIEQTITSEEMDMSTSMDMAVDMVVEPLAMHQEGTVIIKAPEMPEMPMEMEMYMTPEGIYMHDGMSGGWIKMPGDDVEQMQAMMNQQAADPAEQLEQLEPFQDDFTFEETEEAYVLSLDASGEEFQQLLDQEMENLADQLGAEGAETLGEVEIKSVQYKIDINKETYMTESLDMTMDLSMTAEGETVDVIQKVESVFSQFDEIEAISVPQDIIDQAQEF</sequence>
<protein>
    <recommendedName>
        <fullName evidence="4">Lipoprotein</fullName>
    </recommendedName>
</protein>
<evidence type="ECO:0000313" key="3">
    <source>
        <dbReference type="Proteomes" id="UP000188184"/>
    </source>
</evidence>
<evidence type="ECO:0008006" key="4">
    <source>
        <dbReference type="Google" id="ProtNLM"/>
    </source>
</evidence>
<accession>A0A1Q2KV42</accession>
<dbReference type="RefSeq" id="WP_077587932.1">
    <property type="nucleotide sequence ID" value="NZ_CP019640.1"/>
</dbReference>
<keyword evidence="3" id="KW-1185">Reference proteome</keyword>
<dbReference type="OrthoDB" id="1957331at2"/>
<dbReference type="Pfam" id="PF20316">
    <property type="entry name" value="DUF6612"/>
    <property type="match status" value="1"/>
</dbReference>
<dbReference type="Proteomes" id="UP000188184">
    <property type="component" value="Chromosome"/>
</dbReference>
<evidence type="ECO:0000256" key="1">
    <source>
        <dbReference type="SAM" id="SignalP"/>
    </source>
</evidence>
<dbReference type="EMBL" id="CP019640">
    <property type="protein sequence ID" value="AQQ52061.1"/>
    <property type="molecule type" value="Genomic_DNA"/>
</dbReference>